<feature type="transmembrane region" description="Helical" evidence="2">
    <location>
        <begin position="52"/>
        <end position="71"/>
    </location>
</feature>
<name>A0A250XUD7_9CHLO</name>
<evidence type="ECO:0000313" key="4">
    <source>
        <dbReference type="Proteomes" id="UP000232323"/>
    </source>
</evidence>
<feature type="transmembrane region" description="Helical" evidence="2">
    <location>
        <begin position="83"/>
        <end position="106"/>
    </location>
</feature>
<dbReference type="OrthoDB" id="2015857at2759"/>
<feature type="transmembrane region" description="Helical" evidence="2">
    <location>
        <begin position="118"/>
        <end position="143"/>
    </location>
</feature>
<reference evidence="3 4" key="1">
    <citation type="submission" date="2017-08" db="EMBL/GenBank/DDBJ databases">
        <title>Acidophilic green algal genome provides insights into adaptation to an acidic environment.</title>
        <authorList>
            <person name="Hirooka S."/>
            <person name="Hirose Y."/>
            <person name="Kanesaki Y."/>
            <person name="Higuchi S."/>
            <person name="Fujiwara T."/>
            <person name="Onuma R."/>
            <person name="Era A."/>
            <person name="Ohbayashi R."/>
            <person name="Uzuka A."/>
            <person name="Nozaki H."/>
            <person name="Yoshikawa H."/>
            <person name="Miyagishima S.Y."/>
        </authorList>
    </citation>
    <scope>NUCLEOTIDE SEQUENCE [LARGE SCALE GENOMIC DNA]</scope>
    <source>
        <strain evidence="3 4">NIES-2499</strain>
    </source>
</reference>
<proteinExistence type="predicted"/>
<evidence type="ECO:0000313" key="3">
    <source>
        <dbReference type="EMBL" id="GAX86532.1"/>
    </source>
</evidence>
<evidence type="ECO:0000256" key="2">
    <source>
        <dbReference type="SAM" id="Phobius"/>
    </source>
</evidence>
<dbReference type="EMBL" id="BEGY01000349">
    <property type="protein sequence ID" value="GAX86532.1"/>
    <property type="molecule type" value="Genomic_DNA"/>
</dbReference>
<keyword evidence="2" id="KW-0812">Transmembrane</keyword>
<keyword evidence="4" id="KW-1185">Reference proteome</keyword>
<protein>
    <submittedName>
        <fullName evidence="3">Uncharacterized protein</fullName>
    </submittedName>
</protein>
<dbReference type="PANTHER" id="PTHR37231">
    <property type="entry name" value="EXPRESSED PROTEIN"/>
    <property type="match status" value="1"/>
</dbReference>
<dbReference type="PANTHER" id="PTHR37231:SF2">
    <property type="entry name" value="EXPRESSED PROTEIN"/>
    <property type="match status" value="1"/>
</dbReference>
<comment type="caution">
    <text evidence="3">The sequence shown here is derived from an EMBL/GenBank/DDBJ whole genome shotgun (WGS) entry which is preliminary data.</text>
</comment>
<dbReference type="AlphaFoldDB" id="A0A250XUD7"/>
<accession>A0A250XUD7</accession>
<evidence type="ECO:0000256" key="1">
    <source>
        <dbReference type="SAM" id="MobiDB-lite"/>
    </source>
</evidence>
<gene>
    <name evidence="3" type="ORF">CEUSTIGMA_g13939.t1</name>
</gene>
<dbReference type="Proteomes" id="UP000232323">
    <property type="component" value="Unassembled WGS sequence"/>
</dbReference>
<feature type="compositionally biased region" description="Polar residues" evidence="1">
    <location>
        <begin position="33"/>
        <end position="48"/>
    </location>
</feature>
<organism evidence="3 4">
    <name type="scientific">Chlamydomonas eustigma</name>
    <dbReference type="NCBI Taxonomy" id="1157962"/>
    <lineage>
        <taxon>Eukaryota</taxon>
        <taxon>Viridiplantae</taxon>
        <taxon>Chlorophyta</taxon>
        <taxon>core chlorophytes</taxon>
        <taxon>Chlorophyceae</taxon>
        <taxon>CS clade</taxon>
        <taxon>Chlamydomonadales</taxon>
        <taxon>Chlamydomonadaceae</taxon>
        <taxon>Chlamydomonas</taxon>
    </lineage>
</organism>
<feature type="region of interest" description="Disordered" evidence="1">
    <location>
        <begin position="17"/>
        <end position="48"/>
    </location>
</feature>
<keyword evidence="2" id="KW-0472">Membrane</keyword>
<keyword evidence="2" id="KW-1133">Transmembrane helix</keyword>
<sequence>MFQHSLLIEKSASVRWSGKSNGANNKWPFPNRPSKNMTKSSVPPSATNSTEVLTGVSGVAVPVMLFSEFTLKTTGCGLPSGPLGLYGAIEGLSYLWVVGLVGYSVYTKTTTGKGLPSGPYGLLGAAEGMSYLAILCGLVVLGFQVTEYGYIPNAIPVEGGKCY</sequence>